<name>A0ABD5YPH3_9EURY</name>
<protein>
    <recommendedName>
        <fullName evidence="3">MBL fold metallo-hydrolase</fullName>
    </recommendedName>
</protein>
<reference evidence="1 2" key="1">
    <citation type="journal article" date="2019" name="Int. J. Syst. Evol. Microbiol.">
        <title>The Global Catalogue of Microorganisms (GCM) 10K type strain sequencing project: providing services to taxonomists for standard genome sequencing and annotation.</title>
        <authorList>
            <consortium name="The Broad Institute Genomics Platform"/>
            <consortium name="The Broad Institute Genome Sequencing Center for Infectious Disease"/>
            <person name="Wu L."/>
            <person name="Ma J."/>
        </authorList>
    </citation>
    <scope>NUCLEOTIDE SEQUENCE [LARGE SCALE GENOMIC DNA]</scope>
    <source>
        <strain evidence="1 2">RDMS1</strain>
    </source>
</reference>
<comment type="caution">
    <text evidence="1">The sequence shown here is derived from an EMBL/GenBank/DDBJ whole genome shotgun (WGS) entry which is preliminary data.</text>
</comment>
<dbReference type="Proteomes" id="UP001596417">
    <property type="component" value="Unassembled WGS sequence"/>
</dbReference>
<evidence type="ECO:0008006" key="3">
    <source>
        <dbReference type="Google" id="ProtNLM"/>
    </source>
</evidence>
<gene>
    <name evidence="1" type="ORF">ACFQL7_11020</name>
</gene>
<sequence>MTLKESGPTQLEEIDRWDGGVGWIAYPNEQMQRASHALMGRDSDGNDGVWLVDPVDSDTLDELLSESGPVLGVLVLLDRHKRDAAAIARRHDVSVHRPSWMRTIDDSIDAPVRTLGSELGDTGYSVRKRIDLPVWKEAVLYRPDDGTLLVPESLGTVRYFCAPGERLGVHPILRFTPPTDLTELSVERLFVGHGSGVTENATAAIRDAVTGSRSRAPSLYLNTLKESVLS</sequence>
<dbReference type="RefSeq" id="WP_248907074.1">
    <property type="nucleotide sequence ID" value="NZ_CP109979.1"/>
</dbReference>
<evidence type="ECO:0000313" key="2">
    <source>
        <dbReference type="Proteomes" id="UP001596417"/>
    </source>
</evidence>
<dbReference type="AlphaFoldDB" id="A0ABD5YPH3"/>
<dbReference type="GeneID" id="76199930"/>
<keyword evidence="2" id="KW-1185">Reference proteome</keyword>
<organism evidence="1 2">
    <name type="scientific">Halocatena marina</name>
    <dbReference type="NCBI Taxonomy" id="2934937"/>
    <lineage>
        <taxon>Archaea</taxon>
        <taxon>Methanobacteriati</taxon>
        <taxon>Methanobacteriota</taxon>
        <taxon>Stenosarchaea group</taxon>
        <taxon>Halobacteria</taxon>
        <taxon>Halobacteriales</taxon>
        <taxon>Natronomonadaceae</taxon>
        <taxon>Halocatena</taxon>
    </lineage>
</organism>
<evidence type="ECO:0000313" key="1">
    <source>
        <dbReference type="EMBL" id="MFC7190332.1"/>
    </source>
</evidence>
<dbReference type="EMBL" id="JBHTAX010000001">
    <property type="protein sequence ID" value="MFC7190332.1"/>
    <property type="molecule type" value="Genomic_DNA"/>
</dbReference>
<proteinExistence type="predicted"/>
<accession>A0ABD5YPH3</accession>